<evidence type="ECO:0000313" key="2">
    <source>
        <dbReference type="Proteomes" id="UP000182658"/>
    </source>
</evidence>
<evidence type="ECO:0000313" key="1">
    <source>
        <dbReference type="EMBL" id="OIW23289.1"/>
    </source>
</evidence>
<accession>A0A1J7IQ98</accession>
<dbReference type="AlphaFoldDB" id="A0A1J7IQ98"/>
<name>A0A1J7IQ98_9PEZI</name>
<organism evidence="1 2">
    <name type="scientific">Coniochaeta ligniaria NRRL 30616</name>
    <dbReference type="NCBI Taxonomy" id="1408157"/>
    <lineage>
        <taxon>Eukaryota</taxon>
        <taxon>Fungi</taxon>
        <taxon>Dikarya</taxon>
        <taxon>Ascomycota</taxon>
        <taxon>Pezizomycotina</taxon>
        <taxon>Sordariomycetes</taxon>
        <taxon>Sordariomycetidae</taxon>
        <taxon>Coniochaetales</taxon>
        <taxon>Coniochaetaceae</taxon>
        <taxon>Coniochaeta</taxon>
    </lineage>
</organism>
<dbReference type="Proteomes" id="UP000182658">
    <property type="component" value="Unassembled WGS sequence"/>
</dbReference>
<gene>
    <name evidence="1" type="ORF">CONLIGDRAFT_686727</name>
</gene>
<dbReference type="InParanoid" id="A0A1J7IQ98"/>
<reference evidence="1 2" key="1">
    <citation type="submission" date="2016-10" db="EMBL/GenBank/DDBJ databases">
        <title>Draft genome sequence of Coniochaeta ligniaria NRRL30616, a lignocellulolytic fungus for bioabatement of inhibitors in plant biomass hydrolysates.</title>
        <authorList>
            <consortium name="DOE Joint Genome Institute"/>
            <person name="Jimenez D.J."/>
            <person name="Hector R.E."/>
            <person name="Riley R."/>
            <person name="Sun H."/>
            <person name="Grigoriev I.V."/>
            <person name="Van Elsas J.D."/>
            <person name="Nichols N.N."/>
        </authorList>
    </citation>
    <scope>NUCLEOTIDE SEQUENCE [LARGE SCALE GENOMIC DNA]</scope>
    <source>
        <strain evidence="1 2">NRRL 30616</strain>
    </source>
</reference>
<sequence length="110" mass="11761">MGENYRKCQLCGTAIPKASGVICGGCTKKGWRGTDPRPTEKMGENNAKCTVCGKAVNKINGVICNRCRSAGFVGSAPRNCGYCGRTMPPERAGFVCQPCVSRDIARNRGR</sequence>
<dbReference type="EMBL" id="KV875107">
    <property type="protein sequence ID" value="OIW23289.1"/>
    <property type="molecule type" value="Genomic_DNA"/>
</dbReference>
<keyword evidence="2" id="KW-1185">Reference proteome</keyword>
<protein>
    <submittedName>
        <fullName evidence="1">Uncharacterized protein</fullName>
    </submittedName>
</protein>
<proteinExistence type="predicted"/>